<dbReference type="Gene3D" id="3.40.630.30">
    <property type="match status" value="1"/>
</dbReference>
<feature type="region of interest" description="Disordered" evidence="4">
    <location>
        <begin position="1"/>
        <end position="110"/>
    </location>
</feature>
<evidence type="ECO:0000256" key="4">
    <source>
        <dbReference type="SAM" id="MobiDB-lite"/>
    </source>
</evidence>
<dbReference type="SUPFAM" id="SSF55729">
    <property type="entry name" value="Acyl-CoA N-acyltransferases (Nat)"/>
    <property type="match status" value="1"/>
</dbReference>
<evidence type="ECO:0000256" key="1">
    <source>
        <dbReference type="ARBA" id="ARBA00006233"/>
    </source>
</evidence>
<feature type="domain" description="N-acetyltransferase" evidence="5">
    <location>
        <begin position="208"/>
        <end position="294"/>
    </location>
</feature>
<dbReference type="InterPro" id="IPR031165">
    <property type="entry name" value="GNAT_YJDJ"/>
</dbReference>
<keyword evidence="6" id="KW-1185">Reference proteome</keyword>
<sequence>MISCRRRPGRERRRYALHRVRAAPSGPDRAGARSGGSGRHRAADPAGGGGRDHRRGGADPGQRRGLRPVRHGGLDHRARRPGSKGPAGRSSDPPPASSRQPAGAGGAGGGLCLPGFGDGSGGPAYRGPDQAVLVGLLDHPRPVGADRHQRRGLGLPDRHSLPAAVRTSFAAGVDLVHGEERSGAAGPVERSASLTSGAVMTAFRDQPADRRYQQEFADADGNEHPVWAEYAVRGHARVILHVEAHPALRGTGAAGKFMQAMAEHARAEKLTLIPHCSYALVWLKRHPEFSDIVG</sequence>
<dbReference type="STRING" id="131310.A0A0N5A6X7"/>
<reference evidence="7" key="1">
    <citation type="submission" date="2017-02" db="UniProtKB">
        <authorList>
            <consortium name="WormBaseParasite"/>
        </authorList>
    </citation>
    <scope>IDENTIFICATION</scope>
</reference>
<dbReference type="WBParaSite" id="PTRK_0001777100.1">
    <property type="protein sequence ID" value="PTRK_0001777100.1"/>
    <property type="gene ID" value="PTRK_0001777100"/>
</dbReference>
<comment type="similarity">
    <text evidence="1">Belongs to the NATD1 family.</text>
</comment>
<evidence type="ECO:0000256" key="3">
    <source>
        <dbReference type="ARBA" id="ARBA00031876"/>
    </source>
</evidence>
<organism evidence="6 7">
    <name type="scientific">Parastrongyloides trichosuri</name>
    <name type="common">Possum-specific nematode worm</name>
    <dbReference type="NCBI Taxonomy" id="131310"/>
    <lineage>
        <taxon>Eukaryota</taxon>
        <taxon>Metazoa</taxon>
        <taxon>Ecdysozoa</taxon>
        <taxon>Nematoda</taxon>
        <taxon>Chromadorea</taxon>
        <taxon>Rhabditida</taxon>
        <taxon>Tylenchina</taxon>
        <taxon>Panagrolaimomorpha</taxon>
        <taxon>Strongyloidoidea</taxon>
        <taxon>Strongyloididae</taxon>
        <taxon>Parastrongyloides</taxon>
    </lineage>
</organism>
<protein>
    <recommendedName>
        <fullName evidence="2">Protein NATD1</fullName>
    </recommendedName>
    <alternativeName>
        <fullName evidence="3">N-acetyltransferase domain-containing protein 1</fullName>
    </alternativeName>
</protein>
<evidence type="ECO:0000313" key="7">
    <source>
        <dbReference type="WBParaSite" id="PTRK_0001777100.1"/>
    </source>
</evidence>
<dbReference type="Pfam" id="PF14542">
    <property type="entry name" value="Acetyltransf_CG"/>
    <property type="match status" value="1"/>
</dbReference>
<dbReference type="AlphaFoldDB" id="A0A0N5A6X7"/>
<name>A0A0N5A6X7_PARTI</name>
<feature type="compositionally biased region" description="Basic residues" evidence="4">
    <location>
        <begin position="1"/>
        <end position="21"/>
    </location>
</feature>
<evidence type="ECO:0000256" key="2">
    <source>
        <dbReference type="ARBA" id="ARBA00020243"/>
    </source>
</evidence>
<evidence type="ECO:0000259" key="5">
    <source>
        <dbReference type="PROSITE" id="PS51729"/>
    </source>
</evidence>
<evidence type="ECO:0000313" key="6">
    <source>
        <dbReference type="Proteomes" id="UP000038045"/>
    </source>
</evidence>
<dbReference type="InterPro" id="IPR016181">
    <property type="entry name" value="Acyl_CoA_acyltransferase"/>
</dbReference>
<dbReference type="PROSITE" id="PS51729">
    <property type="entry name" value="GNAT_YJDJ"/>
    <property type="match status" value="1"/>
</dbReference>
<dbReference type="Proteomes" id="UP000038045">
    <property type="component" value="Unplaced"/>
</dbReference>
<accession>A0A0N5A6X7</accession>
<proteinExistence type="inferred from homology"/>